<proteinExistence type="inferred from homology"/>
<dbReference type="PANTHER" id="PTHR43133:SF46">
    <property type="entry name" value="RNA POLYMERASE SIGMA-70 FACTOR ECF SUBFAMILY"/>
    <property type="match status" value="1"/>
</dbReference>
<keyword evidence="4" id="KW-0804">Transcription</keyword>
<dbReference type="InterPro" id="IPR013249">
    <property type="entry name" value="RNA_pol_sigma70_r4_t2"/>
</dbReference>
<dbReference type="InterPro" id="IPR007627">
    <property type="entry name" value="RNA_pol_sigma70_r2"/>
</dbReference>
<dbReference type="InterPro" id="IPR036388">
    <property type="entry name" value="WH-like_DNA-bd_sf"/>
</dbReference>
<evidence type="ECO:0000256" key="1">
    <source>
        <dbReference type="ARBA" id="ARBA00010641"/>
    </source>
</evidence>
<accession>A0A3S0C7A8</accession>
<evidence type="ECO:0000256" key="3">
    <source>
        <dbReference type="ARBA" id="ARBA00023082"/>
    </source>
</evidence>
<dbReference type="OrthoDB" id="1056775at2"/>
<dbReference type="SUPFAM" id="SSF88659">
    <property type="entry name" value="Sigma3 and sigma4 domains of RNA polymerase sigma factors"/>
    <property type="match status" value="1"/>
</dbReference>
<dbReference type="CDD" id="cd06171">
    <property type="entry name" value="Sigma70_r4"/>
    <property type="match status" value="1"/>
</dbReference>
<dbReference type="AlphaFoldDB" id="A0A3S0C7A8"/>
<protein>
    <submittedName>
        <fullName evidence="7">Sigma-70 family RNA polymerase sigma factor</fullName>
    </submittedName>
</protein>
<evidence type="ECO:0000259" key="6">
    <source>
        <dbReference type="Pfam" id="PF08281"/>
    </source>
</evidence>
<name>A0A3S0C7A8_9FLAO</name>
<reference evidence="7 8" key="1">
    <citation type="submission" date="2018-11" db="EMBL/GenBank/DDBJ databases">
        <title>Arenibacter aquaticus sp.nov., a marine bacterium isolated from surface seawater in the South China Sea.</title>
        <authorList>
            <person name="Guo J."/>
            <person name="Sun J."/>
        </authorList>
    </citation>
    <scope>NUCLEOTIDE SEQUENCE [LARGE SCALE GENOMIC DNA]</scope>
    <source>
        <strain evidence="7 8">GUO666</strain>
    </source>
</reference>
<keyword evidence="2" id="KW-0805">Transcription regulation</keyword>
<dbReference type="GO" id="GO:0006352">
    <property type="term" value="P:DNA-templated transcription initiation"/>
    <property type="evidence" value="ECO:0007669"/>
    <property type="project" value="InterPro"/>
</dbReference>
<gene>
    <name evidence="7" type="ORF">EHW67_11605</name>
</gene>
<dbReference type="Pfam" id="PF08281">
    <property type="entry name" value="Sigma70_r4_2"/>
    <property type="match status" value="1"/>
</dbReference>
<comment type="similarity">
    <text evidence="1">Belongs to the sigma-70 factor family. ECF subfamily.</text>
</comment>
<feature type="domain" description="RNA polymerase sigma factor 70 region 4 type 2" evidence="6">
    <location>
        <begin position="120"/>
        <end position="172"/>
    </location>
</feature>
<dbReference type="InterPro" id="IPR039425">
    <property type="entry name" value="RNA_pol_sigma-70-like"/>
</dbReference>
<dbReference type="GO" id="GO:0003677">
    <property type="term" value="F:DNA binding"/>
    <property type="evidence" value="ECO:0007669"/>
    <property type="project" value="InterPro"/>
</dbReference>
<dbReference type="PANTHER" id="PTHR43133">
    <property type="entry name" value="RNA POLYMERASE ECF-TYPE SIGMA FACTO"/>
    <property type="match status" value="1"/>
</dbReference>
<evidence type="ECO:0000256" key="4">
    <source>
        <dbReference type="ARBA" id="ARBA00023163"/>
    </source>
</evidence>
<dbReference type="RefSeq" id="WP_126162534.1">
    <property type="nucleotide sequence ID" value="NZ_RQPJ01000005.1"/>
</dbReference>
<dbReference type="InterPro" id="IPR013324">
    <property type="entry name" value="RNA_pol_sigma_r3/r4-like"/>
</dbReference>
<feature type="domain" description="RNA polymerase sigma-70 region 2" evidence="5">
    <location>
        <begin position="28"/>
        <end position="94"/>
    </location>
</feature>
<dbReference type="InterPro" id="IPR013325">
    <property type="entry name" value="RNA_pol_sigma_r2"/>
</dbReference>
<organism evidence="7 8">
    <name type="scientific">Arenibacter aquaticus</name>
    <dbReference type="NCBI Taxonomy" id="2489054"/>
    <lineage>
        <taxon>Bacteria</taxon>
        <taxon>Pseudomonadati</taxon>
        <taxon>Bacteroidota</taxon>
        <taxon>Flavobacteriia</taxon>
        <taxon>Flavobacteriales</taxon>
        <taxon>Flavobacteriaceae</taxon>
        <taxon>Arenibacter</taxon>
    </lineage>
</organism>
<evidence type="ECO:0000313" key="8">
    <source>
        <dbReference type="Proteomes" id="UP000267585"/>
    </source>
</evidence>
<dbReference type="GO" id="GO:0016987">
    <property type="term" value="F:sigma factor activity"/>
    <property type="evidence" value="ECO:0007669"/>
    <property type="project" value="UniProtKB-KW"/>
</dbReference>
<evidence type="ECO:0000259" key="5">
    <source>
        <dbReference type="Pfam" id="PF04542"/>
    </source>
</evidence>
<dbReference type="NCBIfam" id="TIGR02937">
    <property type="entry name" value="sigma70-ECF"/>
    <property type="match status" value="1"/>
</dbReference>
<evidence type="ECO:0000313" key="7">
    <source>
        <dbReference type="EMBL" id="RTE53638.1"/>
    </source>
</evidence>
<dbReference type="Proteomes" id="UP000267585">
    <property type="component" value="Unassembled WGS sequence"/>
</dbReference>
<dbReference type="Gene3D" id="1.10.10.10">
    <property type="entry name" value="Winged helix-like DNA-binding domain superfamily/Winged helix DNA-binding domain"/>
    <property type="match status" value="1"/>
</dbReference>
<sequence length="190" mass="21891">MKIISLYHNEKLLVKKATAGNREAQKFLYDKYSPKMLSVCRQYIKDLHFAEDVMVSGFVKVFKNMGHFRHEGSFEGWIRKIMVRECITYLRKSKPVIFDDEVCERASIHVNTDISLLDMEEIQLLIDALPSGYKMVFVLYALEGYKHNEIGSMLGISESTSKSQLFKARKMLQQQLQLLGISKGAKIGMK</sequence>
<keyword evidence="3" id="KW-0731">Sigma factor</keyword>
<dbReference type="Gene3D" id="1.10.1740.10">
    <property type="match status" value="1"/>
</dbReference>
<comment type="caution">
    <text evidence="7">The sequence shown here is derived from an EMBL/GenBank/DDBJ whole genome shotgun (WGS) entry which is preliminary data.</text>
</comment>
<dbReference type="EMBL" id="RQPJ01000005">
    <property type="protein sequence ID" value="RTE53638.1"/>
    <property type="molecule type" value="Genomic_DNA"/>
</dbReference>
<dbReference type="InterPro" id="IPR014284">
    <property type="entry name" value="RNA_pol_sigma-70_dom"/>
</dbReference>
<dbReference type="SUPFAM" id="SSF88946">
    <property type="entry name" value="Sigma2 domain of RNA polymerase sigma factors"/>
    <property type="match status" value="1"/>
</dbReference>
<dbReference type="Pfam" id="PF04542">
    <property type="entry name" value="Sigma70_r2"/>
    <property type="match status" value="1"/>
</dbReference>
<keyword evidence="8" id="KW-1185">Reference proteome</keyword>
<evidence type="ECO:0000256" key="2">
    <source>
        <dbReference type="ARBA" id="ARBA00023015"/>
    </source>
</evidence>